<dbReference type="AlphaFoldDB" id="A0A094SRU5"/>
<gene>
    <name evidence="1" type="ORF">GM51_1935</name>
</gene>
<name>A0A094SRU5_9ZZZZ</name>
<dbReference type="EMBL" id="JNSL01000006">
    <property type="protein sequence ID" value="KGA21453.1"/>
    <property type="molecule type" value="Genomic_DNA"/>
</dbReference>
<sequence>MSVSEGDREKHFPAIEKKYGEKMAFWFAIMKKLDGKKYLEQIAYLRENYGFSQAHANALVMYSRGSLSAKRHASPAAYFKSIDPQQAKKVREIFRVITDKYPKLELVIAWNQPMLKLGDSYIIGIGVATHHIIIGPWGDVIQAFGPKFATLEGVKVKKKTISIPNDWVVDTKLIQSMIAARLKEIK</sequence>
<protein>
    <recommendedName>
        <fullName evidence="2">DUF4287 domain-containing protein</fullName>
    </recommendedName>
</protein>
<organism evidence="1">
    <name type="scientific">freshwater metagenome</name>
    <dbReference type="NCBI Taxonomy" id="449393"/>
    <lineage>
        <taxon>unclassified sequences</taxon>
        <taxon>metagenomes</taxon>
        <taxon>ecological metagenomes</taxon>
    </lineage>
</organism>
<dbReference type="SUPFAM" id="SSF159888">
    <property type="entry name" value="YdhG-like"/>
    <property type="match status" value="1"/>
</dbReference>
<dbReference type="Gene3D" id="3.90.1150.200">
    <property type="match status" value="1"/>
</dbReference>
<evidence type="ECO:0000313" key="1">
    <source>
        <dbReference type="EMBL" id="KGA21453.1"/>
    </source>
</evidence>
<accession>A0A094SRU5</accession>
<proteinExistence type="predicted"/>
<comment type="caution">
    <text evidence="1">The sequence shown here is derived from an EMBL/GenBank/DDBJ whole genome shotgun (WGS) entry which is preliminary data.</text>
</comment>
<dbReference type="Pfam" id="PF14117">
    <property type="entry name" value="DUF4287"/>
    <property type="match status" value="1"/>
</dbReference>
<dbReference type="InterPro" id="IPR025629">
    <property type="entry name" value="DUF4287"/>
</dbReference>
<evidence type="ECO:0008006" key="2">
    <source>
        <dbReference type="Google" id="ProtNLM"/>
    </source>
</evidence>
<reference evidence="1" key="1">
    <citation type="submission" date="2014-06" db="EMBL/GenBank/DDBJ databases">
        <title>Key roles for freshwater Actinobacteria revealed by deep metagenomic sequencing.</title>
        <authorList>
            <person name="Ghai R."/>
            <person name="Mizuno C.M."/>
            <person name="Picazo A."/>
            <person name="Camacho A."/>
            <person name="Rodriguez-Valera F."/>
        </authorList>
    </citation>
    <scope>NUCLEOTIDE SEQUENCE</scope>
</reference>